<dbReference type="InterPro" id="IPR018972">
    <property type="entry name" value="Sas10_C_dom"/>
</dbReference>
<name>A0A6V8HP68_TALPI</name>
<keyword evidence="3" id="KW-0597">Phosphoprotein</keyword>
<comment type="subcellular location">
    <subcellularLocation>
        <location evidence="1">Nucleus</location>
    </subcellularLocation>
</comment>
<comment type="caution">
    <text evidence="8">The sequence shown here is derived from an EMBL/GenBank/DDBJ whole genome shotgun (WGS) entry which is preliminary data.</text>
</comment>
<keyword evidence="9" id="KW-1185">Reference proteome</keyword>
<evidence type="ECO:0000313" key="9">
    <source>
        <dbReference type="Proteomes" id="UP000053095"/>
    </source>
</evidence>
<feature type="region of interest" description="Disordered" evidence="6">
    <location>
        <begin position="1"/>
        <end position="132"/>
    </location>
</feature>
<evidence type="ECO:0000256" key="1">
    <source>
        <dbReference type="ARBA" id="ARBA00004123"/>
    </source>
</evidence>
<dbReference type="InterPro" id="IPR007146">
    <property type="entry name" value="Sas10/Utp3/C1D"/>
</dbReference>
<keyword evidence="4" id="KW-0539">Nucleus</keyword>
<feature type="compositionally biased region" description="Acidic residues" evidence="6">
    <location>
        <begin position="105"/>
        <end position="121"/>
    </location>
</feature>
<feature type="compositionally biased region" description="Acidic residues" evidence="6">
    <location>
        <begin position="70"/>
        <end position="92"/>
    </location>
</feature>
<dbReference type="Proteomes" id="UP000053095">
    <property type="component" value="Unassembled WGS sequence"/>
</dbReference>
<dbReference type="GO" id="GO:0032040">
    <property type="term" value="C:small-subunit processome"/>
    <property type="evidence" value="ECO:0007669"/>
    <property type="project" value="TreeGrafter"/>
</dbReference>
<keyword evidence="5" id="KW-0175">Coiled coil</keyword>
<sequence length="646" mass="72593">MAAKKRKASGRQSSGKKPDSAMRTKYSINETFDNSEDEFMAGRDQVLLEEGPEAKRRRKIQEEEAAFQPSDEEVLGYDEDELDEDEEDEYENDYTSKKRKNASDSESDAGANDEEENEEGIEAWGSSRKDYYNADMIETEADALEEENEAKRLQQKHLKAMKEADFGFDELDWVESGKGAEDSKDGQDGIVTEVLPQLEITDDMSSEEKLKILKSRYPEFEPLAKDFVDLQPEYTNMLAEAQKAEEAMDGSEPSVPVPIIKFRALASYLGSISMYFALLTSPAEDGDGKTVALSPAELRDHPIMGSLVKCRKQWETVKDWTVPEESEDIEEDLEVEDSEESVELESAVQLKQKKSTKSAQKDKKPSKSQQAAEKARAEAEARRAEKIKKAEANLADLADLVKTSSKKSKALSKTISQPQEGDDSDLGDEGALTAREAEEKARKKRSLRFYTSQIAQKANKRNAAGRNAGGDEDLPYRERLKDRQARLNAEAERRGRAQANETEQLGGDSDEDDHRVAREVRGDVAGTDDDEYYDMVAARNKQKKADKKARAEEAEAAQKGERYEEVEEVGPDGKRRITYQIEKNKGLAAKRNKDVRNPRVKKRKKFEQKKKKLASIRQVYKGGEGRGGYAGELTGIKKNLVKSVKL</sequence>
<dbReference type="AlphaFoldDB" id="A0A6V8HP68"/>
<comment type="similarity">
    <text evidence="2">Belongs to the SAS10 family.</text>
</comment>
<feature type="region of interest" description="Disordered" evidence="6">
    <location>
        <begin position="323"/>
        <end position="385"/>
    </location>
</feature>
<dbReference type="Pfam" id="PF04000">
    <property type="entry name" value="Sas10_Utp3"/>
    <property type="match status" value="1"/>
</dbReference>
<feature type="compositionally biased region" description="Basic and acidic residues" evidence="6">
    <location>
        <begin position="373"/>
        <end position="385"/>
    </location>
</feature>
<feature type="compositionally biased region" description="Basic and acidic residues" evidence="6">
    <location>
        <begin position="474"/>
        <end position="495"/>
    </location>
</feature>
<proteinExistence type="inferred from homology"/>
<dbReference type="Pfam" id="PF09368">
    <property type="entry name" value="Sas10"/>
    <property type="match status" value="1"/>
</dbReference>
<evidence type="ECO:0000256" key="6">
    <source>
        <dbReference type="SAM" id="MobiDB-lite"/>
    </source>
</evidence>
<evidence type="ECO:0000256" key="4">
    <source>
        <dbReference type="ARBA" id="ARBA00023242"/>
    </source>
</evidence>
<gene>
    <name evidence="8" type="ORF">TCE0_042f14689</name>
</gene>
<dbReference type="EMBL" id="DF933838">
    <property type="protein sequence ID" value="GAM41513.1"/>
    <property type="molecule type" value="Genomic_DNA"/>
</dbReference>
<accession>A0A6V8HP68</accession>
<feature type="region of interest" description="Disordered" evidence="6">
    <location>
        <begin position="402"/>
        <end position="570"/>
    </location>
</feature>
<evidence type="ECO:0000256" key="3">
    <source>
        <dbReference type="ARBA" id="ARBA00022553"/>
    </source>
</evidence>
<feature type="compositionally biased region" description="Acidic residues" evidence="6">
    <location>
        <begin position="323"/>
        <end position="343"/>
    </location>
</feature>
<dbReference type="GO" id="GO:0000462">
    <property type="term" value="P:maturation of SSU-rRNA from tricistronic rRNA transcript (SSU-rRNA, 5.8S rRNA, LSU-rRNA)"/>
    <property type="evidence" value="ECO:0007669"/>
    <property type="project" value="TreeGrafter"/>
</dbReference>
<evidence type="ECO:0000313" key="8">
    <source>
        <dbReference type="EMBL" id="GAM41513.1"/>
    </source>
</evidence>
<feature type="compositionally biased region" description="Basic and acidic residues" evidence="6">
    <location>
        <begin position="548"/>
        <end position="563"/>
    </location>
</feature>
<evidence type="ECO:0000256" key="5">
    <source>
        <dbReference type="SAM" id="Coils"/>
    </source>
</evidence>
<protein>
    <recommendedName>
        <fullName evidence="7">Sas10 C-terminal domain-containing protein</fullName>
    </recommendedName>
</protein>
<organism evidence="8 9">
    <name type="scientific">Talaromyces pinophilus</name>
    <name type="common">Penicillium pinophilum</name>
    <dbReference type="NCBI Taxonomy" id="128442"/>
    <lineage>
        <taxon>Eukaryota</taxon>
        <taxon>Fungi</taxon>
        <taxon>Dikarya</taxon>
        <taxon>Ascomycota</taxon>
        <taxon>Pezizomycotina</taxon>
        <taxon>Eurotiomycetes</taxon>
        <taxon>Eurotiomycetidae</taxon>
        <taxon>Eurotiales</taxon>
        <taxon>Trichocomaceae</taxon>
        <taxon>Talaromyces</taxon>
        <taxon>Talaromyces sect. Talaromyces</taxon>
    </lineage>
</organism>
<feature type="coiled-coil region" evidence="5">
    <location>
        <begin position="134"/>
        <end position="164"/>
    </location>
</feature>
<evidence type="ECO:0000259" key="7">
    <source>
        <dbReference type="Pfam" id="PF09368"/>
    </source>
</evidence>
<dbReference type="PANTHER" id="PTHR13237:SF8">
    <property type="entry name" value="SOMETHING ABOUT SILENCING PROTEIN 10"/>
    <property type="match status" value="1"/>
</dbReference>
<feature type="domain" description="Sas10 C-terminal" evidence="7">
    <location>
        <begin position="572"/>
        <end position="646"/>
    </location>
</feature>
<reference evidence="9" key="1">
    <citation type="journal article" date="2015" name="Genome Announc.">
        <title>Draft genome sequence of Talaromyces cellulolyticus strain Y-94, a source of lignocellulosic biomass-degrading enzymes.</title>
        <authorList>
            <person name="Fujii T."/>
            <person name="Koike H."/>
            <person name="Sawayama S."/>
            <person name="Yano S."/>
            <person name="Inoue H."/>
        </authorList>
    </citation>
    <scope>NUCLEOTIDE SEQUENCE [LARGE SCALE GENOMIC DNA]</scope>
    <source>
        <strain evidence="9">Y-94</strain>
    </source>
</reference>
<evidence type="ECO:0000256" key="2">
    <source>
        <dbReference type="ARBA" id="ARBA00010979"/>
    </source>
</evidence>
<feature type="compositionally biased region" description="Basic and acidic residues" evidence="6">
    <location>
        <begin position="512"/>
        <end position="522"/>
    </location>
</feature>
<dbReference type="PANTHER" id="PTHR13237">
    <property type="entry name" value="SOMETHING ABOUT SILENCING PROTEIN 10-RELATED"/>
    <property type="match status" value="1"/>
</dbReference>